<evidence type="ECO:0000313" key="3">
    <source>
        <dbReference type="EMBL" id="QNI31974.1"/>
    </source>
</evidence>
<evidence type="ECO:0000256" key="1">
    <source>
        <dbReference type="SAM" id="MobiDB-lite"/>
    </source>
</evidence>
<dbReference type="Proteomes" id="UP000515312">
    <property type="component" value="Chromosome"/>
</dbReference>
<evidence type="ECO:0000313" key="4">
    <source>
        <dbReference type="Proteomes" id="UP000515312"/>
    </source>
</evidence>
<feature type="compositionally biased region" description="Low complexity" evidence="1">
    <location>
        <begin position="40"/>
        <end position="49"/>
    </location>
</feature>
<reference evidence="3 4" key="1">
    <citation type="submission" date="2020-08" db="EMBL/GenBank/DDBJ databases">
        <title>Edaphobacter telluris sp. nov. and Acidobacterium dinghuensis sp. nov., two acidobacteria isolated from forest soil.</title>
        <authorList>
            <person name="Fu J."/>
            <person name="Qiu L."/>
        </authorList>
    </citation>
    <scope>NUCLEOTIDE SEQUENCE [LARGE SCALE GENOMIC DNA]</scope>
    <source>
        <strain evidence="3">4Y35</strain>
    </source>
</reference>
<dbReference type="RefSeq" id="WP_186742931.1">
    <property type="nucleotide sequence ID" value="NZ_CP060394.1"/>
</dbReference>
<feature type="chain" id="PRO_5028943524" evidence="2">
    <location>
        <begin position="20"/>
        <end position="188"/>
    </location>
</feature>
<protein>
    <submittedName>
        <fullName evidence="3">Uncharacterized protein</fullName>
    </submittedName>
</protein>
<keyword evidence="2" id="KW-0732">Signal</keyword>
<dbReference type="EMBL" id="CP060394">
    <property type="protein sequence ID" value="QNI31974.1"/>
    <property type="molecule type" value="Genomic_DNA"/>
</dbReference>
<name>A0A7G8BHF4_9BACT</name>
<feature type="signal peptide" evidence="2">
    <location>
        <begin position="1"/>
        <end position="19"/>
    </location>
</feature>
<proteinExistence type="predicted"/>
<evidence type="ECO:0000256" key="2">
    <source>
        <dbReference type="SAM" id="SignalP"/>
    </source>
</evidence>
<gene>
    <name evidence="3" type="ORF">H7849_23660</name>
</gene>
<keyword evidence="4" id="KW-1185">Reference proteome</keyword>
<dbReference type="KEGG" id="adin:H7849_23660"/>
<feature type="region of interest" description="Disordered" evidence="1">
    <location>
        <begin position="21"/>
        <end position="51"/>
    </location>
</feature>
<dbReference type="AlphaFoldDB" id="A0A7G8BHF4"/>
<organism evidence="3 4">
    <name type="scientific">Alloacidobacterium dinghuense</name>
    <dbReference type="NCBI Taxonomy" id="2763107"/>
    <lineage>
        <taxon>Bacteria</taxon>
        <taxon>Pseudomonadati</taxon>
        <taxon>Acidobacteriota</taxon>
        <taxon>Terriglobia</taxon>
        <taxon>Terriglobales</taxon>
        <taxon>Acidobacteriaceae</taxon>
        <taxon>Alloacidobacterium</taxon>
    </lineage>
</organism>
<accession>A0A7G8BHF4</accession>
<sequence>MRFTGVVAVALLLSPIALSQTSDSNRTGVSPSVNVTPSGPQVQSPAAQTPQPPSYANYSIMLVNPAPGGGAVVLMHNPSNSLEYVPVGDTRDALAKGYVAVRAVELDELIGALREENTRLVVENNRLQNASRSAVPSQADLAAQQNAFKRQQMIQTWLTLQNMNRPQTQNLNVTVSDCTRQPALCAGR</sequence>
<feature type="compositionally biased region" description="Polar residues" evidence="1">
    <location>
        <begin position="21"/>
        <end position="39"/>
    </location>
</feature>